<protein>
    <submittedName>
        <fullName evidence="3">(rape) hypothetical protein</fullName>
    </submittedName>
</protein>
<dbReference type="AlphaFoldDB" id="A0A816QSK9"/>
<name>A0A816QSK9_BRANA</name>
<keyword evidence="2" id="KW-0812">Transmembrane</keyword>
<feature type="compositionally biased region" description="Basic and acidic residues" evidence="1">
    <location>
        <begin position="56"/>
        <end position="68"/>
    </location>
</feature>
<evidence type="ECO:0000256" key="2">
    <source>
        <dbReference type="SAM" id="Phobius"/>
    </source>
</evidence>
<organism evidence="3">
    <name type="scientific">Brassica napus</name>
    <name type="common">Rape</name>
    <dbReference type="NCBI Taxonomy" id="3708"/>
    <lineage>
        <taxon>Eukaryota</taxon>
        <taxon>Viridiplantae</taxon>
        <taxon>Streptophyta</taxon>
        <taxon>Embryophyta</taxon>
        <taxon>Tracheophyta</taxon>
        <taxon>Spermatophyta</taxon>
        <taxon>Magnoliopsida</taxon>
        <taxon>eudicotyledons</taxon>
        <taxon>Gunneridae</taxon>
        <taxon>Pentapetalae</taxon>
        <taxon>rosids</taxon>
        <taxon>malvids</taxon>
        <taxon>Brassicales</taxon>
        <taxon>Brassicaceae</taxon>
        <taxon>Brassiceae</taxon>
        <taxon>Brassica</taxon>
    </lineage>
</organism>
<gene>
    <name evidence="3" type="ORF">DARMORV10_C06P43840.1</name>
</gene>
<evidence type="ECO:0000256" key="1">
    <source>
        <dbReference type="SAM" id="MobiDB-lite"/>
    </source>
</evidence>
<dbReference type="EMBL" id="HG994370">
    <property type="protein sequence ID" value="CAF2063678.1"/>
    <property type="molecule type" value="Genomic_DNA"/>
</dbReference>
<dbReference type="PANTHER" id="PTHR34277:SF2">
    <property type="entry name" value="CLAVATA3_ESR (CLE)-RELATED PROTEIN 26"/>
    <property type="match status" value="1"/>
</dbReference>
<dbReference type="InterPro" id="IPR039316">
    <property type="entry name" value="CLE25/26"/>
</dbReference>
<reference evidence="3" key="1">
    <citation type="submission" date="2021-01" db="EMBL/GenBank/DDBJ databases">
        <authorList>
            <consortium name="Genoscope - CEA"/>
            <person name="William W."/>
        </authorList>
    </citation>
    <scope>NUCLEOTIDE SEQUENCE</scope>
</reference>
<feature type="region of interest" description="Disordered" evidence="1">
    <location>
        <begin position="56"/>
        <end position="78"/>
    </location>
</feature>
<dbReference type="PANTHER" id="PTHR34277">
    <property type="entry name" value="CLAVATA3/ESR (CLE)-RELATED PROTEIN 26"/>
    <property type="match status" value="1"/>
</dbReference>
<evidence type="ECO:0000313" key="3">
    <source>
        <dbReference type="EMBL" id="CAF2063678.1"/>
    </source>
</evidence>
<sequence length="139" mass="15953">MRNLQSLRLQLFSRTLFTVGLVTLLMIDAFALQNNNEADTTKETTTIMSMKNSITHGKEHEDGTRHGDLSYAGSKRKVPRGSDPIHNRFFTDFLFHLSLAINISCMSICVVLFSNIWHSSDNFMLITTRKHPRLLIEFH</sequence>
<feature type="transmembrane region" description="Helical" evidence="2">
    <location>
        <begin position="93"/>
        <end position="117"/>
    </location>
</feature>
<feature type="transmembrane region" description="Helical" evidence="2">
    <location>
        <begin position="12"/>
        <end position="32"/>
    </location>
</feature>
<keyword evidence="2" id="KW-0472">Membrane</keyword>
<proteinExistence type="predicted"/>
<accession>A0A816QSK9</accession>
<keyword evidence="2" id="KW-1133">Transmembrane helix</keyword>
<dbReference type="Proteomes" id="UP001295469">
    <property type="component" value="Chromosome C06"/>
</dbReference>